<dbReference type="Proteomes" id="UP000650994">
    <property type="component" value="Unassembled WGS sequence"/>
</dbReference>
<organism evidence="3 4">
    <name type="scientific">Chishuiella changwenlii</name>
    <dbReference type="NCBI Taxonomy" id="1434701"/>
    <lineage>
        <taxon>Bacteria</taxon>
        <taxon>Pseudomonadati</taxon>
        <taxon>Bacteroidota</taxon>
        <taxon>Flavobacteriia</taxon>
        <taxon>Flavobacteriales</taxon>
        <taxon>Weeksellaceae</taxon>
        <taxon>Chishuiella</taxon>
    </lineage>
</organism>
<dbReference type="EMBL" id="BMFL01000001">
    <property type="protein sequence ID" value="GGE86672.1"/>
    <property type="molecule type" value="Genomic_DNA"/>
</dbReference>
<evidence type="ECO:0000313" key="2">
    <source>
        <dbReference type="EMBL" id="GGE86672.1"/>
    </source>
</evidence>
<dbReference type="RefSeq" id="WP_072932436.1">
    <property type="nucleotide sequence ID" value="NZ_BMFL01000001.1"/>
</dbReference>
<accession>A0A1M6ZA98</accession>
<keyword evidence="1" id="KW-0732">Signal</keyword>
<reference evidence="5" key="4">
    <citation type="journal article" date="2019" name="Int. J. Syst. Evol. Microbiol.">
        <title>The Global Catalogue of Microorganisms (GCM) 10K type strain sequencing project: providing services to taxonomists for standard genome sequencing and annotation.</title>
        <authorList>
            <consortium name="The Broad Institute Genomics Platform"/>
            <consortium name="The Broad Institute Genome Sequencing Center for Infectious Disease"/>
            <person name="Wu L."/>
            <person name="Ma J."/>
        </authorList>
    </citation>
    <scope>NUCLEOTIDE SEQUENCE [LARGE SCALE GENOMIC DNA]</scope>
    <source>
        <strain evidence="5">CGMCC 1.12707</strain>
    </source>
</reference>
<feature type="signal peptide" evidence="1">
    <location>
        <begin position="1"/>
        <end position="18"/>
    </location>
</feature>
<dbReference type="EMBL" id="FRBH01000007">
    <property type="protein sequence ID" value="SHL27325.1"/>
    <property type="molecule type" value="Genomic_DNA"/>
</dbReference>
<reference evidence="2" key="5">
    <citation type="submission" date="2024-05" db="EMBL/GenBank/DDBJ databases">
        <authorList>
            <person name="Sun Q."/>
            <person name="Zhou Y."/>
        </authorList>
    </citation>
    <scope>NUCLEOTIDE SEQUENCE</scope>
    <source>
        <strain evidence="2">CGMCC 1.12707</strain>
    </source>
</reference>
<protein>
    <submittedName>
        <fullName evidence="3">Uncharacterized protein</fullName>
    </submittedName>
</protein>
<dbReference type="AlphaFoldDB" id="A0A1M6ZA98"/>
<evidence type="ECO:0000313" key="5">
    <source>
        <dbReference type="Proteomes" id="UP000650994"/>
    </source>
</evidence>
<reference evidence="2" key="1">
    <citation type="journal article" date="2014" name="Int. J. Syst. Evol. Microbiol.">
        <title>Complete genome of a new Firmicutes species belonging to the dominant human colonic microbiota ('Ruminococcus bicirculans') reveals two chromosomes and a selective capacity to utilize plant glucans.</title>
        <authorList>
            <consortium name="NISC Comparative Sequencing Program"/>
            <person name="Wegmann U."/>
            <person name="Louis P."/>
            <person name="Goesmann A."/>
            <person name="Henrissat B."/>
            <person name="Duncan S.H."/>
            <person name="Flint H.J."/>
        </authorList>
    </citation>
    <scope>NUCLEOTIDE SEQUENCE</scope>
    <source>
        <strain evidence="2">CGMCC 1.12707</strain>
    </source>
</reference>
<name>A0A1M6ZA98_9FLAO</name>
<dbReference type="Proteomes" id="UP000184120">
    <property type="component" value="Unassembled WGS sequence"/>
</dbReference>
<evidence type="ECO:0000256" key="1">
    <source>
        <dbReference type="SAM" id="SignalP"/>
    </source>
</evidence>
<evidence type="ECO:0000313" key="4">
    <source>
        <dbReference type="Proteomes" id="UP000184120"/>
    </source>
</evidence>
<reference evidence="3" key="2">
    <citation type="submission" date="2016-11" db="EMBL/GenBank/DDBJ databases">
        <authorList>
            <person name="Jaros S."/>
            <person name="Januszkiewicz K."/>
            <person name="Wedrychowicz H."/>
        </authorList>
    </citation>
    <scope>NUCLEOTIDE SEQUENCE [LARGE SCALE GENOMIC DNA]</scope>
    <source>
        <strain evidence="3">DSM 27989</strain>
    </source>
</reference>
<proteinExistence type="predicted"/>
<sequence>MKKSFILSFLYIGLLSYAQVGVGTTTPRGALDINKPTTNDNGLVLPTNSNVSNIINPQNGGSPVPGTVMYDSTLDCVRLYKTDNSWSNCIGEKNYSDTARKGKGVFMATSHLTTFDTQPWLEHIVNRKNFGANEGIYDKSISWVRAGQPVRTHSISNPGQSSTNRGGTAVENMISGEEIYSRYNIVHAEGAIITSISSTSNNTRAILLADKLKDYVNRGGVLFINLSQRNDTGGRVLAQSLFKEYTGQNLNYTSSRSFLNKDVVITNHDVNNGPFGDQRNIKYFTNNNDSRSRVTLPYELISSTDLPEGSEVYLENLDTKEALFFATGPGNRVVFYFGHTINILPRNLTTASDLQKLKSVFSFNQMVNLINKTN</sequence>
<reference evidence="4" key="3">
    <citation type="submission" date="2016-11" db="EMBL/GenBank/DDBJ databases">
        <authorList>
            <person name="Varghese N."/>
            <person name="Submissions S."/>
        </authorList>
    </citation>
    <scope>NUCLEOTIDE SEQUENCE [LARGE SCALE GENOMIC DNA]</scope>
    <source>
        <strain evidence="4">DSM 27989</strain>
    </source>
</reference>
<evidence type="ECO:0000313" key="3">
    <source>
        <dbReference type="EMBL" id="SHL27325.1"/>
    </source>
</evidence>
<gene>
    <name evidence="2" type="ORF">GCM10010984_00610</name>
    <name evidence="3" type="ORF">SAMN05443634_107229</name>
</gene>
<keyword evidence="5" id="KW-1185">Reference proteome</keyword>
<dbReference type="OrthoDB" id="1252557at2"/>
<feature type="chain" id="PRO_5012161145" evidence="1">
    <location>
        <begin position="19"/>
        <end position="374"/>
    </location>
</feature>